<dbReference type="Gene3D" id="3.20.20.190">
    <property type="entry name" value="Phosphatidylinositol (PI) phosphodiesterase"/>
    <property type="match status" value="1"/>
</dbReference>
<dbReference type="CDD" id="cd08566">
    <property type="entry name" value="GDPD_AtGDE_like"/>
    <property type="match status" value="1"/>
</dbReference>
<dbReference type="PROSITE" id="PS51704">
    <property type="entry name" value="GP_PDE"/>
    <property type="match status" value="1"/>
</dbReference>
<name>A0A838Y3I0_9HYPH</name>
<proteinExistence type="predicted"/>
<dbReference type="PANTHER" id="PTHR46211:SF14">
    <property type="entry name" value="GLYCEROPHOSPHODIESTER PHOSPHODIESTERASE"/>
    <property type="match status" value="1"/>
</dbReference>
<comment type="caution">
    <text evidence="2">The sequence shown here is derived from an EMBL/GenBank/DDBJ whole genome shotgun (WGS) entry which is preliminary data.</text>
</comment>
<protein>
    <submittedName>
        <fullName evidence="2">Glycerophosphodiester phosphodiesterase family protein</fullName>
    </submittedName>
</protein>
<accession>A0A838Y3I0</accession>
<sequence length="233" mass="25516">MVCHRGACRLAPENTFASAEKALELGGAYIELDVRESADGVLYVMHDQTVDRTTNGSGAIARMSSAEIDALDAGSWFDPRFAGERVPRLDAFLENLKGRAGAYVELKWCDPAKLARMIRDLGMAKDIFWFSFKPEMRAAMRAAAPDMRAMITLDIARTPSLARPLFGAAMVEMEVDEATPAVLASCRELDHETMIYYPGEDPAVFRQIAEAGVDYVNLDQPALYAAAEAELSA</sequence>
<evidence type="ECO:0000313" key="2">
    <source>
        <dbReference type="EMBL" id="MBA4613523.1"/>
    </source>
</evidence>
<dbReference type="InterPro" id="IPR030395">
    <property type="entry name" value="GP_PDE_dom"/>
</dbReference>
<keyword evidence="3" id="KW-1185">Reference proteome</keyword>
<dbReference type="InterPro" id="IPR017946">
    <property type="entry name" value="PLC-like_Pdiesterase_TIM-brl"/>
</dbReference>
<reference evidence="2 3" key="2">
    <citation type="submission" date="2020-08" db="EMBL/GenBank/DDBJ databases">
        <title>Stappia taiwanensis sp. nov., isolated from a coastal thermal spring.</title>
        <authorList>
            <person name="Kampfer P."/>
        </authorList>
    </citation>
    <scope>NUCLEOTIDE SEQUENCE [LARGE SCALE GENOMIC DNA]</scope>
    <source>
        <strain evidence="2 3">DSM 23284</strain>
    </source>
</reference>
<dbReference type="EMBL" id="JACEON010000020">
    <property type="protein sequence ID" value="MBA4613523.1"/>
    <property type="molecule type" value="Genomic_DNA"/>
</dbReference>
<dbReference type="GO" id="GO:0008081">
    <property type="term" value="F:phosphoric diester hydrolase activity"/>
    <property type="evidence" value="ECO:0007669"/>
    <property type="project" value="InterPro"/>
</dbReference>
<dbReference type="SUPFAM" id="SSF51695">
    <property type="entry name" value="PLC-like phosphodiesterases"/>
    <property type="match status" value="1"/>
</dbReference>
<dbReference type="Pfam" id="PF03009">
    <property type="entry name" value="GDPD"/>
    <property type="match status" value="1"/>
</dbReference>
<organism evidence="2 3">
    <name type="scientific">Stappia taiwanensis</name>
    <dbReference type="NCBI Taxonomy" id="992267"/>
    <lineage>
        <taxon>Bacteria</taxon>
        <taxon>Pseudomonadati</taxon>
        <taxon>Pseudomonadota</taxon>
        <taxon>Alphaproteobacteria</taxon>
        <taxon>Hyphomicrobiales</taxon>
        <taxon>Stappiaceae</taxon>
        <taxon>Stappia</taxon>
    </lineage>
</organism>
<dbReference type="PANTHER" id="PTHR46211">
    <property type="entry name" value="GLYCEROPHOSPHORYL DIESTER PHOSPHODIESTERASE"/>
    <property type="match status" value="1"/>
</dbReference>
<dbReference type="Proteomes" id="UP000559404">
    <property type="component" value="Unassembled WGS sequence"/>
</dbReference>
<dbReference type="AlphaFoldDB" id="A0A838Y3I0"/>
<evidence type="ECO:0000259" key="1">
    <source>
        <dbReference type="PROSITE" id="PS51704"/>
    </source>
</evidence>
<evidence type="ECO:0000313" key="3">
    <source>
        <dbReference type="Proteomes" id="UP000559404"/>
    </source>
</evidence>
<feature type="domain" description="GP-PDE" evidence="1">
    <location>
        <begin position="1"/>
        <end position="233"/>
    </location>
</feature>
<dbReference type="GO" id="GO:0006629">
    <property type="term" value="P:lipid metabolic process"/>
    <property type="evidence" value="ECO:0007669"/>
    <property type="project" value="InterPro"/>
</dbReference>
<gene>
    <name evidence="2" type="ORF">H1W37_17835</name>
</gene>
<reference evidence="2 3" key="1">
    <citation type="submission" date="2020-07" db="EMBL/GenBank/DDBJ databases">
        <authorList>
            <person name="Li M."/>
        </authorList>
    </citation>
    <scope>NUCLEOTIDE SEQUENCE [LARGE SCALE GENOMIC DNA]</scope>
    <source>
        <strain evidence="2 3">DSM 23284</strain>
    </source>
</reference>